<accession>A0ABR4BEF7</accession>
<gene>
    <name evidence="1" type="ORF">ABVK25_003256</name>
</gene>
<evidence type="ECO:0000313" key="1">
    <source>
        <dbReference type="EMBL" id="KAL2056233.1"/>
    </source>
</evidence>
<comment type="caution">
    <text evidence="1">The sequence shown here is derived from an EMBL/GenBank/DDBJ whole genome shotgun (WGS) entry which is preliminary data.</text>
</comment>
<sequence length="101" mass="10747">MEALENNIGLVARFAQTPPAVAIYCVVTFIQQQPAGPNVNQCWDTRDPNNLIAVASVTNTFQPCATNGFLGYALLPGVLVLRDRGFGRGPNGADTIGSLRT</sequence>
<organism evidence="1 2">
    <name type="scientific">Lepraria finkii</name>
    <dbReference type="NCBI Taxonomy" id="1340010"/>
    <lineage>
        <taxon>Eukaryota</taxon>
        <taxon>Fungi</taxon>
        <taxon>Dikarya</taxon>
        <taxon>Ascomycota</taxon>
        <taxon>Pezizomycotina</taxon>
        <taxon>Lecanoromycetes</taxon>
        <taxon>OSLEUM clade</taxon>
        <taxon>Lecanoromycetidae</taxon>
        <taxon>Lecanorales</taxon>
        <taxon>Lecanorineae</taxon>
        <taxon>Stereocaulaceae</taxon>
        <taxon>Lepraria</taxon>
    </lineage>
</organism>
<reference evidence="1 2" key="1">
    <citation type="submission" date="2024-09" db="EMBL/GenBank/DDBJ databases">
        <title>Rethinking Asexuality: The Enigmatic Case of Functional Sexual Genes in Lepraria (Stereocaulaceae).</title>
        <authorList>
            <person name="Doellman M."/>
            <person name="Sun Y."/>
            <person name="Barcenas-Pena A."/>
            <person name="Lumbsch H.T."/>
            <person name="Grewe F."/>
        </authorList>
    </citation>
    <scope>NUCLEOTIDE SEQUENCE [LARGE SCALE GENOMIC DNA]</scope>
    <source>
        <strain evidence="1 2">Grewe 0041</strain>
    </source>
</reference>
<evidence type="ECO:0000313" key="2">
    <source>
        <dbReference type="Proteomes" id="UP001590951"/>
    </source>
</evidence>
<name>A0ABR4BEF7_9LECA</name>
<keyword evidence="2" id="KW-1185">Reference proteome</keyword>
<proteinExistence type="predicted"/>
<dbReference type="EMBL" id="JBHFEH010000008">
    <property type="protein sequence ID" value="KAL2056233.1"/>
    <property type="molecule type" value="Genomic_DNA"/>
</dbReference>
<protein>
    <submittedName>
        <fullName evidence="1">Uncharacterized protein</fullName>
    </submittedName>
</protein>
<dbReference type="Proteomes" id="UP001590951">
    <property type="component" value="Unassembled WGS sequence"/>
</dbReference>